<keyword evidence="7" id="KW-1185">Reference proteome</keyword>
<dbReference type="SUPFAM" id="SSF56176">
    <property type="entry name" value="FAD-binding/transporter-associated domain-like"/>
    <property type="match status" value="1"/>
</dbReference>
<evidence type="ECO:0000256" key="3">
    <source>
        <dbReference type="ARBA" id="ARBA00022827"/>
    </source>
</evidence>
<keyword evidence="3" id="KW-0274">FAD</keyword>
<evidence type="ECO:0000313" key="6">
    <source>
        <dbReference type="EMBL" id="APS42762.1"/>
    </source>
</evidence>
<dbReference type="Gene3D" id="3.30.465.10">
    <property type="match status" value="1"/>
</dbReference>
<evidence type="ECO:0000256" key="4">
    <source>
        <dbReference type="ARBA" id="ARBA00023002"/>
    </source>
</evidence>
<dbReference type="Proteomes" id="UP000185473">
    <property type="component" value="Chromosome"/>
</dbReference>
<dbReference type="KEGG" id="wjo:FOL01_1903"/>
<keyword evidence="4" id="KW-0560">Oxidoreductase</keyword>
<dbReference type="InterPro" id="IPR016171">
    <property type="entry name" value="Vanillyl_alc_oxidase_C-sub2"/>
</dbReference>
<dbReference type="STRING" id="1631871.FOL01_1903"/>
<evidence type="ECO:0000256" key="1">
    <source>
        <dbReference type="ARBA" id="ARBA00001974"/>
    </source>
</evidence>
<evidence type="ECO:0000259" key="5">
    <source>
        <dbReference type="PROSITE" id="PS51387"/>
    </source>
</evidence>
<dbReference type="InterPro" id="IPR016164">
    <property type="entry name" value="FAD-linked_Oxase-like_C"/>
</dbReference>
<dbReference type="Pfam" id="PF01565">
    <property type="entry name" value="FAD_binding_4"/>
    <property type="match status" value="1"/>
</dbReference>
<evidence type="ECO:0000313" key="7">
    <source>
        <dbReference type="Proteomes" id="UP000185473"/>
    </source>
</evidence>
<proteinExistence type="predicted"/>
<name>A0A1L6RE72_9LACO</name>
<dbReference type="Pfam" id="PF02913">
    <property type="entry name" value="FAD-oxidase_C"/>
    <property type="match status" value="1"/>
</dbReference>
<dbReference type="GO" id="GO:0016491">
    <property type="term" value="F:oxidoreductase activity"/>
    <property type="evidence" value="ECO:0007669"/>
    <property type="project" value="UniProtKB-KW"/>
</dbReference>
<reference evidence="6 7" key="1">
    <citation type="submission" date="2016-02" db="EMBL/GenBank/DDBJ databases">
        <title>Complete Genome Sequence of Weissella jogaejeotgali FOL01.</title>
        <authorList>
            <person name="Lee J.-H."/>
            <person name="Ku H.-J."/>
        </authorList>
    </citation>
    <scope>NUCLEOTIDE SEQUENCE [LARGE SCALE GENOMIC DNA]</scope>
    <source>
        <strain evidence="6 7">FOL01</strain>
    </source>
</reference>
<dbReference type="InterPro" id="IPR036318">
    <property type="entry name" value="FAD-bd_PCMH-like_sf"/>
</dbReference>
<dbReference type="Gene3D" id="3.30.70.2740">
    <property type="match status" value="1"/>
</dbReference>
<keyword evidence="2" id="KW-0285">Flavoprotein</keyword>
<dbReference type="PROSITE" id="PS51387">
    <property type="entry name" value="FAD_PCMH"/>
    <property type="match status" value="1"/>
</dbReference>
<sequence length="456" mass="48681">MTTTNFSSLQLPDGEIALDEQTLKKYGANNFTQEITTEVLPDAVVFAETIADVQATIRFAAANHIAVVPQGAKTSIVNSAAGLSGSLILNLSRMNHILSIEPENQVAVVEPGVLNGDLDAETRKVGYFFSPDPGSKRISSVGGNIATNAGGMSSVKYGTTKQSVLGLKVVLANGELVTFGGKTFKNNASYDLTDLLVGSEGTLGIIVEAIVHIIPIPSGNSITGLATFPTIHELMRAVQAVQASGVNPSMLEILNRVSIEALDDYEHSHLGSHGEQALLIFQIDVAVSGVLEKLDKLLQEYGATKIDVTEDAGRTAEIIKIRQDIFAAGAQYGRLIVEDIAVPLGQLAKVADKAEELADKYQQRLLLLGHAGDGNLHPDIILEDRDGDLPEGTQKFIDELLDFVIQVNGTVSAEHGIGSLKNAWVPKQLDENVRALQKQVKKAFDPVGILNPGRKI</sequence>
<dbReference type="InterPro" id="IPR006094">
    <property type="entry name" value="Oxid_FAD_bind_N"/>
</dbReference>
<dbReference type="GO" id="GO:0071949">
    <property type="term" value="F:FAD binding"/>
    <property type="evidence" value="ECO:0007669"/>
    <property type="project" value="InterPro"/>
</dbReference>
<evidence type="ECO:0000256" key="2">
    <source>
        <dbReference type="ARBA" id="ARBA00022630"/>
    </source>
</evidence>
<protein>
    <submittedName>
        <fullName evidence="6">Glycolate dehydrogenase, subunit GlcD</fullName>
    </submittedName>
</protein>
<dbReference type="InterPro" id="IPR016166">
    <property type="entry name" value="FAD-bd_PCMH"/>
</dbReference>
<dbReference type="InterPro" id="IPR051914">
    <property type="entry name" value="FAD-linked_OxidoTrans_Type4"/>
</dbReference>
<dbReference type="InterPro" id="IPR004113">
    <property type="entry name" value="FAD-bd_oxidored_4_C"/>
</dbReference>
<accession>A0A1L6RE72</accession>
<dbReference type="PANTHER" id="PTHR42934:SF2">
    <property type="entry name" value="GLYCOLATE OXIDASE SUBUNIT GLCD"/>
    <property type="match status" value="1"/>
</dbReference>
<comment type="cofactor">
    <cofactor evidence="1">
        <name>FAD</name>
        <dbReference type="ChEBI" id="CHEBI:57692"/>
    </cofactor>
</comment>
<dbReference type="EMBL" id="CP014332">
    <property type="protein sequence ID" value="APS42762.1"/>
    <property type="molecule type" value="Genomic_DNA"/>
</dbReference>
<feature type="domain" description="FAD-binding PCMH-type" evidence="5">
    <location>
        <begin position="37"/>
        <end position="216"/>
    </location>
</feature>
<gene>
    <name evidence="6" type="ORF">FOL01_1903</name>
</gene>
<dbReference type="OrthoDB" id="9767256at2"/>
<dbReference type="RefSeq" id="WP_075270488.1">
    <property type="nucleotide sequence ID" value="NZ_CP014332.1"/>
</dbReference>
<organism evidence="6 7">
    <name type="scientific">Weissella jogaejeotgali</name>
    <dbReference type="NCBI Taxonomy" id="1631871"/>
    <lineage>
        <taxon>Bacteria</taxon>
        <taxon>Bacillati</taxon>
        <taxon>Bacillota</taxon>
        <taxon>Bacilli</taxon>
        <taxon>Lactobacillales</taxon>
        <taxon>Lactobacillaceae</taxon>
        <taxon>Weissella</taxon>
    </lineage>
</organism>
<dbReference type="SUPFAM" id="SSF55103">
    <property type="entry name" value="FAD-linked oxidases, C-terminal domain"/>
    <property type="match status" value="1"/>
</dbReference>
<dbReference type="Gene3D" id="1.10.45.10">
    <property type="entry name" value="Vanillyl-alcohol Oxidase, Chain A, domain 4"/>
    <property type="match status" value="1"/>
</dbReference>
<dbReference type="PANTHER" id="PTHR42934">
    <property type="entry name" value="GLYCOLATE OXIDASE SUBUNIT GLCD"/>
    <property type="match status" value="1"/>
</dbReference>
<dbReference type="AlphaFoldDB" id="A0A1L6RE72"/>
<dbReference type="InterPro" id="IPR016169">
    <property type="entry name" value="FAD-bd_PCMH_sub2"/>
</dbReference>